<keyword evidence="9 14" id="KW-0472">Membrane</keyword>
<feature type="transmembrane region" description="Helical" evidence="14">
    <location>
        <begin position="214"/>
        <end position="234"/>
    </location>
</feature>
<evidence type="ECO:0000313" key="16">
    <source>
        <dbReference type="Proteomes" id="UP000005631"/>
    </source>
</evidence>
<keyword evidence="6 14" id="KW-0812">Transmembrane</keyword>
<sequence>MGRLEALFLGIIQGLTEFLPVSSSGHLELAKAIFGDNSLPEESLLFTVVVHFATALATIIVFRHDIFAIIRGLFEFKDNEHRKLSISIIISMIPAAIVGVFFNDFIESLFSGQVFLVGAMLLVTGALLIFANNAKSGEKRINYGRALIIGVAQAIAILPGISRSGATISTSILLGMDKERAARFSFLMVVPLIFGKMAKDILDGAFDVTVIQPMHLMLGFGGAFVTGLWACAWMLDIVKRASLNYFALYCFIIGTLAILSTFAFDYYLQIG</sequence>
<keyword evidence="16" id="KW-1185">Reference proteome</keyword>
<evidence type="ECO:0000256" key="3">
    <source>
        <dbReference type="ARBA" id="ARBA00012374"/>
    </source>
</evidence>
<dbReference type="EMBL" id="CP003156">
    <property type="protein sequence ID" value="AEV32923.1"/>
    <property type="molecule type" value="Genomic_DNA"/>
</dbReference>
<feature type="transmembrane region" description="Helical" evidence="14">
    <location>
        <begin position="44"/>
        <end position="63"/>
    </location>
</feature>
<dbReference type="GO" id="GO:0008360">
    <property type="term" value="P:regulation of cell shape"/>
    <property type="evidence" value="ECO:0007669"/>
    <property type="project" value="UniProtKB-KW"/>
</dbReference>
<comment type="similarity">
    <text evidence="2 14">Belongs to the UppP family.</text>
</comment>
<keyword evidence="14" id="KW-0997">Cell inner membrane</keyword>
<feature type="transmembrane region" description="Helical" evidence="14">
    <location>
        <begin position="143"/>
        <end position="161"/>
    </location>
</feature>
<evidence type="ECO:0000256" key="6">
    <source>
        <dbReference type="ARBA" id="ARBA00022692"/>
    </source>
</evidence>
<dbReference type="OrthoDB" id="9808289at2"/>
<feature type="transmembrane region" description="Helical" evidence="14">
    <location>
        <begin position="114"/>
        <end position="131"/>
    </location>
</feature>
<dbReference type="PANTHER" id="PTHR30622">
    <property type="entry name" value="UNDECAPRENYL-DIPHOSPHATASE"/>
    <property type="match status" value="1"/>
</dbReference>
<dbReference type="HAMAP" id="MF_01006">
    <property type="entry name" value="Undec_diphosphatase"/>
    <property type="match status" value="1"/>
</dbReference>
<evidence type="ECO:0000256" key="4">
    <source>
        <dbReference type="ARBA" id="ARBA00021581"/>
    </source>
</evidence>
<name>G8R2D3_OWEHD</name>
<dbReference type="Proteomes" id="UP000005631">
    <property type="component" value="Chromosome"/>
</dbReference>
<evidence type="ECO:0000256" key="10">
    <source>
        <dbReference type="ARBA" id="ARBA00023251"/>
    </source>
</evidence>
<keyword evidence="8 14" id="KW-1133">Transmembrane helix</keyword>
<evidence type="ECO:0000313" key="15">
    <source>
        <dbReference type="EMBL" id="AEV32923.1"/>
    </source>
</evidence>
<accession>G8R2D3</accession>
<comment type="catalytic activity">
    <reaction evidence="13 14">
        <text>di-trans,octa-cis-undecaprenyl diphosphate + H2O = di-trans,octa-cis-undecaprenyl phosphate + phosphate + H(+)</text>
        <dbReference type="Rhea" id="RHEA:28094"/>
        <dbReference type="ChEBI" id="CHEBI:15377"/>
        <dbReference type="ChEBI" id="CHEBI:15378"/>
        <dbReference type="ChEBI" id="CHEBI:43474"/>
        <dbReference type="ChEBI" id="CHEBI:58405"/>
        <dbReference type="ChEBI" id="CHEBI:60392"/>
        <dbReference type="EC" id="3.6.1.27"/>
    </reaction>
</comment>
<dbReference type="EC" id="3.6.1.27" evidence="3 14"/>
<comment type="subcellular location">
    <subcellularLocation>
        <location evidence="14">Cell inner membrane</location>
        <topology evidence="14">Multi-pass membrane protein</topology>
    </subcellularLocation>
    <subcellularLocation>
        <location evidence="1">Cell membrane</location>
        <topology evidence="1">Multi-pass membrane protein</topology>
    </subcellularLocation>
</comment>
<dbReference type="STRING" id="926562.Oweho_1944"/>
<evidence type="ECO:0000256" key="7">
    <source>
        <dbReference type="ARBA" id="ARBA00022801"/>
    </source>
</evidence>
<proteinExistence type="inferred from homology"/>
<dbReference type="GO" id="GO:0071555">
    <property type="term" value="P:cell wall organization"/>
    <property type="evidence" value="ECO:0007669"/>
    <property type="project" value="UniProtKB-KW"/>
</dbReference>
<dbReference type="HOGENOM" id="CLU_060296_1_2_10"/>
<keyword evidence="5 14" id="KW-1003">Cell membrane</keyword>
<dbReference type="eggNOG" id="COG1968">
    <property type="taxonomic scope" value="Bacteria"/>
</dbReference>
<evidence type="ECO:0000256" key="8">
    <source>
        <dbReference type="ARBA" id="ARBA00022989"/>
    </source>
</evidence>
<evidence type="ECO:0000256" key="11">
    <source>
        <dbReference type="ARBA" id="ARBA00032707"/>
    </source>
</evidence>
<dbReference type="GO" id="GO:0009252">
    <property type="term" value="P:peptidoglycan biosynthetic process"/>
    <property type="evidence" value="ECO:0007669"/>
    <property type="project" value="UniProtKB-KW"/>
</dbReference>
<evidence type="ECO:0000256" key="5">
    <source>
        <dbReference type="ARBA" id="ARBA00022475"/>
    </source>
</evidence>
<dbReference type="GO" id="GO:0046677">
    <property type="term" value="P:response to antibiotic"/>
    <property type="evidence" value="ECO:0007669"/>
    <property type="project" value="UniProtKB-UniRule"/>
</dbReference>
<dbReference type="AlphaFoldDB" id="G8R2D3"/>
<evidence type="ECO:0000256" key="2">
    <source>
        <dbReference type="ARBA" id="ARBA00010621"/>
    </source>
</evidence>
<comment type="miscellaneous">
    <text evidence="14">Bacitracin is thought to be involved in the inhibition of peptidoglycan synthesis by sequestering undecaprenyl diphosphate, thereby reducing the pool of lipid carrier available.</text>
</comment>
<keyword evidence="7 14" id="KW-0378">Hydrolase</keyword>
<dbReference type="Pfam" id="PF02673">
    <property type="entry name" value="BacA"/>
    <property type="match status" value="1"/>
</dbReference>
<dbReference type="RefSeq" id="WP_014202277.1">
    <property type="nucleotide sequence ID" value="NC_016599.1"/>
</dbReference>
<evidence type="ECO:0000256" key="13">
    <source>
        <dbReference type="ARBA" id="ARBA00047594"/>
    </source>
</evidence>
<keyword evidence="14" id="KW-0133">Cell shape</keyword>
<feature type="transmembrane region" description="Helical" evidence="14">
    <location>
        <begin position="84"/>
        <end position="102"/>
    </location>
</feature>
<gene>
    <name evidence="14" type="primary">uppP</name>
    <name evidence="15" type="ordered locus">Oweho_1944</name>
</gene>
<evidence type="ECO:0000256" key="9">
    <source>
        <dbReference type="ARBA" id="ARBA00023136"/>
    </source>
</evidence>
<evidence type="ECO:0000256" key="1">
    <source>
        <dbReference type="ARBA" id="ARBA00004651"/>
    </source>
</evidence>
<dbReference type="PANTHER" id="PTHR30622:SF2">
    <property type="entry name" value="UNDECAPRENYL-DIPHOSPHATASE"/>
    <property type="match status" value="1"/>
</dbReference>
<protein>
    <recommendedName>
        <fullName evidence="4 14">Undecaprenyl-diphosphatase</fullName>
        <ecNumber evidence="3 14">3.6.1.27</ecNumber>
    </recommendedName>
    <alternativeName>
        <fullName evidence="12 14">Bacitracin resistance protein</fullName>
    </alternativeName>
    <alternativeName>
        <fullName evidence="11 14">Undecaprenyl pyrophosphate phosphatase</fullName>
    </alternativeName>
</protein>
<dbReference type="InterPro" id="IPR003824">
    <property type="entry name" value="UppP"/>
</dbReference>
<keyword evidence="10 14" id="KW-0046">Antibiotic resistance</keyword>
<keyword evidence="14" id="KW-0961">Cell wall biogenesis/degradation</keyword>
<feature type="transmembrane region" description="Helical" evidence="14">
    <location>
        <begin position="246"/>
        <end position="268"/>
    </location>
</feature>
<evidence type="ECO:0000256" key="14">
    <source>
        <dbReference type="HAMAP-Rule" id="MF_01006"/>
    </source>
</evidence>
<dbReference type="GO" id="GO:0050380">
    <property type="term" value="F:undecaprenyl-diphosphatase activity"/>
    <property type="evidence" value="ECO:0007669"/>
    <property type="project" value="UniProtKB-UniRule"/>
</dbReference>
<organism evidence="15 16">
    <name type="scientific">Owenweeksia hongkongensis (strain DSM 17368 / CIP 108786 / JCM 12287 / NRRL B-23963 / UST20020801)</name>
    <dbReference type="NCBI Taxonomy" id="926562"/>
    <lineage>
        <taxon>Bacteria</taxon>
        <taxon>Pseudomonadati</taxon>
        <taxon>Bacteroidota</taxon>
        <taxon>Flavobacteriia</taxon>
        <taxon>Flavobacteriales</taxon>
        <taxon>Owenweeksiaceae</taxon>
        <taxon>Owenweeksia</taxon>
    </lineage>
</organism>
<dbReference type="KEGG" id="oho:Oweho_1944"/>
<comment type="function">
    <text evidence="14">Catalyzes the dephosphorylation of undecaprenyl diphosphate (UPP). Confers resistance to bacitracin.</text>
</comment>
<evidence type="ECO:0000256" key="12">
    <source>
        <dbReference type="ARBA" id="ARBA00032932"/>
    </source>
</evidence>
<keyword evidence="14" id="KW-0573">Peptidoglycan synthesis</keyword>
<reference evidence="15 16" key="1">
    <citation type="journal article" date="2012" name="Stand. Genomic Sci.">
        <title>Genome sequence of the orange-pigmented seawater bacterium Owenweeksia hongkongensis type strain (UST20020801(T)).</title>
        <authorList>
            <person name="Riedel T."/>
            <person name="Held B."/>
            <person name="Nolan M."/>
            <person name="Lucas S."/>
            <person name="Lapidus A."/>
            <person name="Tice H."/>
            <person name="Del Rio T.G."/>
            <person name="Cheng J.F."/>
            <person name="Han C."/>
            <person name="Tapia R."/>
            <person name="Goodwin L.A."/>
            <person name="Pitluck S."/>
            <person name="Liolios K."/>
            <person name="Mavromatis K."/>
            <person name="Pagani I."/>
            <person name="Ivanova N."/>
            <person name="Mikhailova N."/>
            <person name="Pati A."/>
            <person name="Chen A."/>
            <person name="Palaniappan K."/>
            <person name="Rohde M."/>
            <person name="Tindall B.J."/>
            <person name="Detter J.C."/>
            <person name="Goker M."/>
            <person name="Woyke T."/>
            <person name="Bristow J."/>
            <person name="Eisen J.A."/>
            <person name="Markowitz V."/>
            <person name="Hugenholtz P."/>
            <person name="Klenk H.P."/>
            <person name="Kyrpides N.C."/>
        </authorList>
    </citation>
    <scope>NUCLEOTIDE SEQUENCE</scope>
    <source>
        <strain evidence="16">DSM 17368 / JCM 12287 / NRRL B-23963</strain>
    </source>
</reference>
<dbReference type="PATRIC" id="fig|926562.3.peg.1950"/>
<dbReference type="GO" id="GO:0005886">
    <property type="term" value="C:plasma membrane"/>
    <property type="evidence" value="ECO:0007669"/>
    <property type="project" value="UniProtKB-SubCell"/>
</dbReference>